<organism evidence="2">
    <name type="scientific">Tetraselmis sp. GSL018</name>
    <dbReference type="NCBI Taxonomy" id="582737"/>
    <lineage>
        <taxon>Eukaryota</taxon>
        <taxon>Viridiplantae</taxon>
        <taxon>Chlorophyta</taxon>
        <taxon>core chlorophytes</taxon>
        <taxon>Chlorodendrophyceae</taxon>
        <taxon>Chlorodendrales</taxon>
        <taxon>Chlorodendraceae</taxon>
        <taxon>Tetraselmis</taxon>
    </lineage>
</organism>
<gene>
    <name evidence="2" type="ORF">TSPGSL018_25604</name>
</gene>
<accession>A0A061QTM6</accession>
<name>A0A061QTM6_9CHLO</name>
<protein>
    <submittedName>
        <fullName evidence="2">Uncharacterized protein</fullName>
    </submittedName>
</protein>
<dbReference type="EMBL" id="GBEZ01025424">
    <property type="protein sequence ID" value="JAC61661.1"/>
    <property type="molecule type" value="Transcribed_RNA"/>
</dbReference>
<feature type="region of interest" description="Disordered" evidence="1">
    <location>
        <begin position="56"/>
        <end position="76"/>
    </location>
</feature>
<reference evidence="2" key="1">
    <citation type="submission" date="2014-05" db="EMBL/GenBank/DDBJ databases">
        <title>The transcriptome of the halophilic microalga Tetraselmis sp. GSL018 isolated from the Great Salt Lake, Utah.</title>
        <authorList>
            <person name="Jinkerson R.E."/>
            <person name="D'Adamo S."/>
            <person name="Posewitz M.C."/>
        </authorList>
    </citation>
    <scope>NUCLEOTIDE SEQUENCE</scope>
    <source>
        <strain evidence="2">GSL018</strain>
    </source>
</reference>
<evidence type="ECO:0000313" key="2">
    <source>
        <dbReference type="EMBL" id="JAC61661.1"/>
    </source>
</evidence>
<evidence type="ECO:0000256" key="1">
    <source>
        <dbReference type="SAM" id="MobiDB-lite"/>
    </source>
</evidence>
<dbReference type="AlphaFoldDB" id="A0A061QTM6"/>
<proteinExistence type="predicted"/>
<feature type="non-terminal residue" evidence="2">
    <location>
        <position position="1"/>
    </location>
</feature>
<feature type="region of interest" description="Disordered" evidence="1">
    <location>
        <begin position="157"/>
        <end position="186"/>
    </location>
</feature>
<sequence>ALACCLPACCPDASLEIGSSLEIGFVGGLCPVHPPGGPWSLRALFFTRSLSRLTPARTRNRKTGTQEPALSSSSPFPWSSPDNAVRYVYPPPDDSHCIVFSENGFRSSFHALPRQARTLGARARTTFRCRRRRGQLVVEFGFQGSAKKAWKRSYCRHRGDTGTRSGKSHWQLEDPSNGPFGGSLAV</sequence>